<dbReference type="EMBL" id="CAJVPY010040892">
    <property type="protein sequence ID" value="CAG8806140.1"/>
    <property type="molecule type" value="Genomic_DNA"/>
</dbReference>
<sequence>TSKVMAPHKSRKHTRSNHLSAEENLDNFFKEHVKYLQREKARVEKFERGLSW</sequence>
<dbReference type="Proteomes" id="UP000789405">
    <property type="component" value="Unassembled WGS sequence"/>
</dbReference>
<dbReference type="AlphaFoldDB" id="A0A9N9K1H4"/>
<accession>A0A9N9K1H4</accession>
<protein>
    <submittedName>
        <fullName evidence="2">9698_t:CDS:1</fullName>
    </submittedName>
</protein>
<feature type="region of interest" description="Disordered" evidence="1">
    <location>
        <begin position="1"/>
        <end position="21"/>
    </location>
</feature>
<gene>
    <name evidence="2" type="ORF">DERYTH_LOCUS24409</name>
</gene>
<name>A0A9N9K1H4_9GLOM</name>
<evidence type="ECO:0000313" key="2">
    <source>
        <dbReference type="EMBL" id="CAG8806140.1"/>
    </source>
</evidence>
<comment type="caution">
    <text evidence="2">The sequence shown here is derived from an EMBL/GenBank/DDBJ whole genome shotgun (WGS) entry which is preliminary data.</text>
</comment>
<evidence type="ECO:0000256" key="1">
    <source>
        <dbReference type="SAM" id="MobiDB-lite"/>
    </source>
</evidence>
<organism evidence="2 3">
    <name type="scientific">Dentiscutata erythropus</name>
    <dbReference type="NCBI Taxonomy" id="1348616"/>
    <lineage>
        <taxon>Eukaryota</taxon>
        <taxon>Fungi</taxon>
        <taxon>Fungi incertae sedis</taxon>
        <taxon>Mucoromycota</taxon>
        <taxon>Glomeromycotina</taxon>
        <taxon>Glomeromycetes</taxon>
        <taxon>Diversisporales</taxon>
        <taxon>Gigasporaceae</taxon>
        <taxon>Dentiscutata</taxon>
    </lineage>
</organism>
<proteinExistence type="predicted"/>
<feature type="compositionally biased region" description="Basic residues" evidence="1">
    <location>
        <begin position="1"/>
        <end position="16"/>
    </location>
</feature>
<feature type="non-terminal residue" evidence="2">
    <location>
        <position position="1"/>
    </location>
</feature>
<evidence type="ECO:0000313" key="3">
    <source>
        <dbReference type="Proteomes" id="UP000789405"/>
    </source>
</evidence>
<reference evidence="2" key="1">
    <citation type="submission" date="2021-06" db="EMBL/GenBank/DDBJ databases">
        <authorList>
            <person name="Kallberg Y."/>
            <person name="Tangrot J."/>
            <person name="Rosling A."/>
        </authorList>
    </citation>
    <scope>NUCLEOTIDE SEQUENCE</scope>
    <source>
        <strain evidence="2">MA453B</strain>
    </source>
</reference>
<keyword evidence="3" id="KW-1185">Reference proteome</keyword>